<sequence>MSGNVQPRPSAVALSYADRDKAPVVVAKGYGVTAEAIIRTARRSGVYVHGSGELVGLLMQVNLDRQIPPALYLAVAEVMAWVARVDARVARSIEPDQAMRPGRSTH</sequence>
<dbReference type="PANTHER" id="PTHR30531">
    <property type="entry name" value="FLAGELLAR BIOSYNTHETIC PROTEIN FLHB"/>
    <property type="match status" value="1"/>
</dbReference>
<dbReference type="AlphaFoldDB" id="A0A7X6I694"/>
<name>A0A7X6I694_9BURK</name>
<proteinExistence type="inferred from homology"/>
<dbReference type="RefSeq" id="WP_168107270.1">
    <property type="nucleotide sequence ID" value="NZ_VTOX01000003.1"/>
</dbReference>
<gene>
    <name evidence="2" type="ORF">RAMLITH_09960</name>
</gene>
<dbReference type="Gene3D" id="3.40.1690.10">
    <property type="entry name" value="secretion proteins EscU"/>
    <property type="match status" value="1"/>
</dbReference>
<dbReference type="InterPro" id="IPR029025">
    <property type="entry name" value="T3SS_substrate_exporter_C"/>
</dbReference>
<keyword evidence="2" id="KW-0969">Cilium</keyword>
<dbReference type="Proteomes" id="UP000521868">
    <property type="component" value="Unassembled WGS sequence"/>
</dbReference>
<keyword evidence="2" id="KW-0966">Cell projection</keyword>
<evidence type="ECO:0000313" key="2">
    <source>
        <dbReference type="EMBL" id="NKE66143.1"/>
    </source>
</evidence>
<evidence type="ECO:0000256" key="1">
    <source>
        <dbReference type="ARBA" id="ARBA00010690"/>
    </source>
</evidence>
<evidence type="ECO:0000313" key="3">
    <source>
        <dbReference type="Proteomes" id="UP000521868"/>
    </source>
</evidence>
<dbReference type="PANTHER" id="PTHR30531:SF12">
    <property type="entry name" value="FLAGELLAR BIOSYNTHETIC PROTEIN FLHB"/>
    <property type="match status" value="1"/>
</dbReference>
<dbReference type="InterPro" id="IPR006135">
    <property type="entry name" value="T3SS_substrate_exporter"/>
</dbReference>
<dbReference type="SUPFAM" id="SSF160544">
    <property type="entry name" value="EscU C-terminal domain-like"/>
    <property type="match status" value="1"/>
</dbReference>
<accession>A0A7X6I694</accession>
<protein>
    <submittedName>
        <fullName evidence="2">Flagellar protein FhlB</fullName>
    </submittedName>
</protein>
<dbReference type="Pfam" id="PF01312">
    <property type="entry name" value="Bac_export_2"/>
    <property type="match status" value="1"/>
</dbReference>
<dbReference type="GO" id="GO:0005886">
    <property type="term" value="C:plasma membrane"/>
    <property type="evidence" value="ECO:0007669"/>
    <property type="project" value="TreeGrafter"/>
</dbReference>
<comment type="caution">
    <text evidence="2">The sequence shown here is derived from an EMBL/GenBank/DDBJ whole genome shotgun (WGS) entry which is preliminary data.</text>
</comment>
<dbReference type="EMBL" id="VTOX01000003">
    <property type="protein sequence ID" value="NKE66143.1"/>
    <property type="molecule type" value="Genomic_DNA"/>
</dbReference>
<keyword evidence="2" id="KW-0282">Flagellum</keyword>
<organism evidence="2 3">
    <name type="scientific">Ramlibacter lithotrophicus</name>
    <dbReference type="NCBI Taxonomy" id="2606681"/>
    <lineage>
        <taxon>Bacteria</taxon>
        <taxon>Pseudomonadati</taxon>
        <taxon>Pseudomonadota</taxon>
        <taxon>Betaproteobacteria</taxon>
        <taxon>Burkholderiales</taxon>
        <taxon>Comamonadaceae</taxon>
        <taxon>Ramlibacter</taxon>
    </lineage>
</organism>
<comment type="similarity">
    <text evidence="1">Belongs to the type III secretion exporter family.</text>
</comment>
<keyword evidence="3" id="KW-1185">Reference proteome</keyword>
<reference evidence="2 3" key="1">
    <citation type="journal article" date="2020" name="Nature">
        <title>Bacterial chemolithoautotrophy via manganese oxidation.</title>
        <authorList>
            <person name="Yu H."/>
            <person name="Leadbetter J.R."/>
        </authorList>
    </citation>
    <scope>NUCLEOTIDE SEQUENCE [LARGE SCALE GENOMIC DNA]</scope>
    <source>
        <strain evidence="2 3">RBP-1</strain>
    </source>
</reference>
<dbReference type="GO" id="GO:0009306">
    <property type="term" value="P:protein secretion"/>
    <property type="evidence" value="ECO:0007669"/>
    <property type="project" value="InterPro"/>
</dbReference>